<comment type="function">
    <text evidence="1 4">PPIases accelerate the folding of proteins. It catalyzes the cis-trans isomerization of proline imidic peptide bonds in oligopeptides.</text>
</comment>
<dbReference type="InterPro" id="IPR020892">
    <property type="entry name" value="Cyclophilin-type_PPIase_CS"/>
</dbReference>
<comment type="similarity">
    <text evidence="4">Belongs to the cyclophilin-type PPIase family.</text>
</comment>
<dbReference type="CDD" id="cd00317">
    <property type="entry name" value="cyclophilin"/>
    <property type="match status" value="1"/>
</dbReference>
<proteinExistence type="inferred from homology"/>
<dbReference type="PROSITE" id="PS50072">
    <property type="entry name" value="CSA_PPIASE_2"/>
    <property type="match status" value="1"/>
</dbReference>
<sequence>MKKNKKTTGILAAILIVLVVIVAAIIIVFSVRGKKSTESTTETIDAAGKHHVEIQVKNYGTIKVELDGDTAPITVANFLKLAQNGFYDGLTFHRIIDGFMIQGGDPKGNGTGGSDETIKGEFSGNGVENNISHVRGTISMARSQDMDSASSQFFIVQSDSTYLDGQYAGFGTVTEGMDIVDQICKDTPVQDSNGTVSASDQPVIESIKVID</sequence>
<dbReference type="Pfam" id="PF00160">
    <property type="entry name" value="Pro_isomerase"/>
    <property type="match status" value="1"/>
</dbReference>
<evidence type="ECO:0000313" key="7">
    <source>
        <dbReference type="EMBL" id="MCC2191268.1"/>
    </source>
</evidence>
<dbReference type="InterPro" id="IPR002130">
    <property type="entry name" value="Cyclophilin-type_PPIase_dom"/>
</dbReference>
<dbReference type="Proteomes" id="UP001197875">
    <property type="component" value="Unassembled WGS sequence"/>
</dbReference>
<dbReference type="PANTHER" id="PTHR45625">
    <property type="entry name" value="PEPTIDYL-PROLYL CIS-TRANS ISOMERASE-RELATED"/>
    <property type="match status" value="1"/>
</dbReference>
<dbReference type="AlphaFoldDB" id="A0AAE3DVG2"/>
<dbReference type="GO" id="GO:0003755">
    <property type="term" value="F:peptidyl-prolyl cis-trans isomerase activity"/>
    <property type="evidence" value="ECO:0007669"/>
    <property type="project" value="UniProtKB-UniRule"/>
</dbReference>
<keyword evidence="3 4" id="KW-0413">Isomerase</keyword>
<dbReference type="GO" id="GO:0006457">
    <property type="term" value="P:protein folding"/>
    <property type="evidence" value="ECO:0007669"/>
    <property type="project" value="InterPro"/>
</dbReference>
<feature type="domain" description="PPIase cyclophilin-type" evidence="6">
    <location>
        <begin position="49"/>
        <end position="183"/>
    </location>
</feature>
<dbReference type="PANTHER" id="PTHR45625:SF4">
    <property type="entry name" value="PEPTIDYLPROLYL ISOMERASE DOMAIN AND WD REPEAT-CONTAINING PROTEIN 1"/>
    <property type="match status" value="1"/>
</dbReference>
<dbReference type="SUPFAM" id="SSF50891">
    <property type="entry name" value="Cyclophilin-like"/>
    <property type="match status" value="1"/>
</dbReference>
<evidence type="ECO:0000256" key="4">
    <source>
        <dbReference type="RuleBase" id="RU363019"/>
    </source>
</evidence>
<organism evidence="7 8">
    <name type="scientific">Fusicatenibacter faecihominis</name>
    <dbReference type="NCBI Taxonomy" id="2881276"/>
    <lineage>
        <taxon>Bacteria</taxon>
        <taxon>Bacillati</taxon>
        <taxon>Bacillota</taxon>
        <taxon>Clostridia</taxon>
        <taxon>Lachnospirales</taxon>
        <taxon>Lachnospiraceae</taxon>
        <taxon>Fusicatenibacter</taxon>
    </lineage>
</organism>
<dbReference type="InterPro" id="IPR029000">
    <property type="entry name" value="Cyclophilin-like_dom_sf"/>
</dbReference>
<keyword evidence="5" id="KW-0812">Transmembrane</keyword>
<dbReference type="EC" id="5.2.1.8" evidence="4"/>
<comment type="catalytic activity">
    <reaction evidence="4">
        <text>[protein]-peptidylproline (omega=180) = [protein]-peptidylproline (omega=0)</text>
        <dbReference type="Rhea" id="RHEA:16237"/>
        <dbReference type="Rhea" id="RHEA-COMP:10747"/>
        <dbReference type="Rhea" id="RHEA-COMP:10748"/>
        <dbReference type="ChEBI" id="CHEBI:83833"/>
        <dbReference type="ChEBI" id="CHEBI:83834"/>
        <dbReference type="EC" id="5.2.1.8"/>
    </reaction>
</comment>
<evidence type="ECO:0000313" key="8">
    <source>
        <dbReference type="Proteomes" id="UP001197875"/>
    </source>
</evidence>
<dbReference type="InterPro" id="IPR044666">
    <property type="entry name" value="Cyclophilin_A-like"/>
</dbReference>
<dbReference type="Gene3D" id="2.40.100.10">
    <property type="entry name" value="Cyclophilin-like"/>
    <property type="match status" value="1"/>
</dbReference>
<dbReference type="PRINTS" id="PR00153">
    <property type="entry name" value="CSAPPISMRASE"/>
</dbReference>
<reference evidence="7 8" key="1">
    <citation type="submission" date="2021-10" db="EMBL/GenBank/DDBJ databases">
        <title>Anaerobic single-cell dispensing facilitates the cultivation of human gut bacteria.</title>
        <authorList>
            <person name="Afrizal A."/>
        </authorList>
    </citation>
    <scope>NUCLEOTIDE SEQUENCE [LARGE SCALE GENOMIC DNA]</scope>
    <source>
        <strain evidence="7 8">CLA-AA-H277</strain>
    </source>
</reference>
<feature type="transmembrane region" description="Helical" evidence="5">
    <location>
        <begin position="12"/>
        <end position="31"/>
    </location>
</feature>
<keyword evidence="5" id="KW-1133">Transmembrane helix</keyword>
<keyword evidence="5" id="KW-0472">Membrane</keyword>
<comment type="caution">
    <text evidence="7">The sequence shown here is derived from an EMBL/GenBank/DDBJ whole genome shotgun (WGS) entry which is preliminary data.</text>
</comment>
<keyword evidence="2 4" id="KW-0697">Rotamase</keyword>
<keyword evidence="8" id="KW-1185">Reference proteome</keyword>
<evidence type="ECO:0000256" key="1">
    <source>
        <dbReference type="ARBA" id="ARBA00002388"/>
    </source>
</evidence>
<dbReference type="EMBL" id="JAJEPR010000045">
    <property type="protein sequence ID" value="MCC2191268.1"/>
    <property type="molecule type" value="Genomic_DNA"/>
</dbReference>
<evidence type="ECO:0000259" key="6">
    <source>
        <dbReference type="PROSITE" id="PS50072"/>
    </source>
</evidence>
<evidence type="ECO:0000256" key="5">
    <source>
        <dbReference type="SAM" id="Phobius"/>
    </source>
</evidence>
<protein>
    <recommendedName>
        <fullName evidence="4">Peptidyl-prolyl cis-trans isomerase</fullName>
        <shortName evidence="4">PPIase</shortName>
        <ecNumber evidence="4">5.2.1.8</ecNumber>
    </recommendedName>
</protein>
<gene>
    <name evidence="7" type="ORF">LKD71_15980</name>
</gene>
<dbReference type="PROSITE" id="PS00170">
    <property type="entry name" value="CSA_PPIASE_1"/>
    <property type="match status" value="1"/>
</dbReference>
<accession>A0AAE3DVG2</accession>
<name>A0AAE3DVG2_9FIRM</name>
<evidence type="ECO:0000256" key="3">
    <source>
        <dbReference type="ARBA" id="ARBA00023235"/>
    </source>
</evidence>
<evidence type="ECO:0000256" key="2">
    <source>
        <dbReference type="ARBA" id="ARBA00023110"/>
    </source>
</evidence>
<dbReference type="RefSeq" id="WP_227616188.1">
    <property type="nucleotide sequence ID" value="NZ_JAJEPR010000045.1"/>
</dbReference>